<dbReference type="Proteomes" id="UP000230136">
    <property type="component" value="Unassembled WGS sequence"/>
</dbReference>
<proteinExistence type="predicted"/>
<organism evidence="1 2">
    <name type="scientific">Candidatus Komeilibacteria bacterium CG_4_9_14_0_8_um_filter_36_9</name>
    <dbReference type="NCBI Taxonomy" id="1974473"/>
    <lineage>
        <taxon>Bacteria</taxon>
        <taxon>Candidatus Komeiliibacteriota</taxon>
    </lineage>
</organism>
<dbReference type="EMBL" id="PFSY01000194">
    <property type="protein sequence ID" value="PJC01138.1"/>
    <property type="molecule type" value="Genomic_DNA"/>
</dbReference>
<sequence length="345" mass="36849">MADAVYSGTEFQFGIAEEAVFGTAITVQGSFQKLFLTEPVQVGYGDIIRGVNKRSDGKRILSHTDIYVSDTGADYSIQVTGIATKATIDLLIYGVMQDLISEASVSPNLKSFEWDGDSGAVDFSVNNGKTFTLLGYDPETAYNWQIPSAVVKTLTVNVASGTNEGRMSFSATFYSGFAKTFGVTATPDSWISPGVAYYPIQLLDTKTIDGTSIVIDGFSLNLDNKAMRVGYDSSGYPVNYALAANDPLSVTGELSAKYDAATSGEIAKFLTTPDGGTAERNIIVRWGDGVADGTLNFDINAVYTGNEKSHSTDMGTFVKLPFEAVDDGVNEALAIDIANSINRGW</sequence>
<evidence type="ECO:0000313" key="1">
    <source>
        <dbReference type="EMBL" id="PJC01138.1"/>
    </source>
</evidence>
<evidence type="ECO:0000313" key="2">
    <source>
        <dbReference type="Proteomes" id="UP000230136"/>
    </source>
</evidence>
<reference evidence="2" key="1">
    <citation type="submission" date="2017-09" db="EMBL/GenBank/DDBJ databases">
        <title>Depth-based differentiation of microbial function through sediment-hosted aquifers and enrichment of novel symbionts in the deep terrestrial subsurface.</title>
        <authorList>
            <person name="Probst A.J."/>
            <person name="Ladd B."/>
            <person name="Jarett J.K."/>
            <person name="Geller-Mcgrath D.E."/>
            <person name="Sieber C.M.K."/>
            <person name="Emerson J.B."/>
            <person name="Anantharaman K."/>
            <person name="Thomas B.C."/>
            <person name="Malmstrom R."/>
            <person name="Stieglmeier M."/>
            <person name="Klingl A."/>
            <person name="Woyke T."/>
            <person name="Ryan C.M."/>
            <person name="Banfield J.F."/>
        </authorList>
    </citation>
    <scope>NUCLEOTIDE SEQUENCE [LARGE SCALE GENOMIC DNA]</scope>
</reference>
<name>A0A2M8DQ66_9BACT</name>
<accession>A0A2M8DQ66</accession>
<dbReference type="AlphaFoldDB" id="A0A2M8DQ66"/>
<comment type="caution">
    <text evidence="1">The sequence shown here is derived from an EMBL/GenBank/DDBJ whole genome shotgun (WGS) entry which is preliminary data.</text>
</comment>
<protein>
    <submittedName>
        <fullName evidence="1">Uncharacterized protein</fullName>
    </submittedName>
</protein>
<gene>
    <name evidence="1" type="ORF">CO073_04245</name>
</gene>